<gene>
    <name evidence="1" type="ORF">H8E23_08725</name>
</gene>
<dbReference type="AlphaFoldDB" id="A0A8J6NSN5"/>
<organism evidence="1 2">
    <name type="scientific">Candidatus Desulfatibia profunda</name>
    <dbReference type="NCBI Taxonomy" id="2841695"/>
    <lineage>
        <taxon>Bacteria</taxon>
        <taxon>Pseudomonadati</taxon>
        <taxon>Thermodesulfobacteriota</taxon>
        <taxon>Desulfobacteria</taxon>
        <taxon>Desulfobacterales</taxon>
        <taxon>Desulfobacterales incertae sedis</taxon>
        <taxon>Candidatus Desulfatibia</taxon>
    </lineage>
</organism>
<evidence type="ECO:0000313" key="2">
    <source>
        <dbReference type="Proteomes" id="UP000603434"/>
    </source>
</evidence>
<sequence>MSGIFGKIKRKVNRLTGKMDRYQEAITFAEAGQPEYAREFTPEEMPRESDKLLVIGRESTFSREIIDYALEMAKRMSYEIVALNTAPLSCDTFKLFSSSRDKICQDFKDLSANNARLFQEEAAREGIPFSHVIKFSETDEAVESLRKEFGEVAFVVSESIEQAGESRVEEGERLERKLFVYSMV</sequence>
<accession>A0A8J6NSN5</accession>
<reference evidence="1 2" key="1">
    <citation type="submission" date="2020-08" db="EMBL/GenBank/DDBJ databases">
        <title>Bridging the membrane lipid divide: bacteria of the FCB group superphylum have the potential to synthesize archaeal ether lipids.</title>
        <authorList>
            <person name="Villanueva L."/>
            <person name="Von Meijenfeldt F.A.B."/>
            <person name="Westbye A.B."/>
            <person name="Yadav S."/>
            <person name="Hopmans E.C."/>
            <person name="Dutilh B.E."/>
            <person name="Sinninghe Damste J.S."/>
        </authorList>
    </citation>
    <scope>NUCLEOTIDE SEQUENCE [LARGE SCALE GENOMIC DNA]</scope>
    <source>
        <strain evidence="1">NIOZ-UU30</strain>
    </source>
</reference>
<dbReference type="EMBL" id="JACNJH010000134">
    <property type="protein sequence ID" value="MBC8361467.1"/>
    <property type="molecule type" value="Genomic_DNA"/>
</dbReference>
<evidence type="ECO:0000313" key="1">
    <source>
        <dbReference type="EMBL" id="MBC8361467.1"/>
    </source>
</evidence>
<evidence type="ECO:0008006" key="3">
    <source>
        <dbReference type="Google" id="ProtNLM"/>
    </source>
</evidence>
<comment type="caution">
    <text evidence="1">The sequence shown here is derived from an EMBL/GenBank/DDBJ whole genome shotgun (WGS) entry which is preliminary data.</text>
</comment>
<name>A0A8J6NSN5_9BACT</name>
<protein>
    <recommendedName>
        <fullName evidence="3">Universal stress protein</fullName>
    </recommendedName>
</protein>
<dbReference type="Proteomes" id="UP000603434">
    <property type="component" value="Unassembled WGS sequence"/>
</dbReference>
<proteinExistence type="predicted"/>